<dbReference type="GO" id="GO:0003824">
    <property type="term" value="F:catalytic activity"/>
    <property type="evidence" value="ECO:0007669"/>
    <property type="project" value="InterPro"/>
</dbReference>
<dbReference type="Pfam" id="PF00078">
    <property type="entry name" value="RVT_1"/>
    <property type="match status" value="1"/>
</dbReference>
<gene>
    <name evidence="2" type="ORF">IZO911_LOCUS42707</name>
    <name evidence="3" type="ORF">KXQ929_LOCUS33798</name>
</gene>
<evidence type="ECO:0000313" key="2">
    <source>
        <dbReference type="EMBL" id="CAF1457121.1"/>
    </source>
</evidence>
<proteinExistence type="predicted"/>
<dbReference type="SUPFAM" id="SSF56219">
    <property type="entry name" value="DNase I-like"/>
    <property type="match status" value="1"/>
</dbReference>
<dbReference type="InterPro" id="IPR000477">
    <property type="entry name" value="RT_dom"/>
</dbReference>
<dbReference type="InterPro" id="IPR005135">
    <property type="entry name" value="Endo/exonuclease/phosphatase"/>
</dbReference>
<dbReference type="Gene3D" id="3.60.10.10">
    <property type="entry name" value="Endonuclease/exonuclease/phosphatase"/>
    <property type="match status" value="1"/>
</dbReference>
<dbReference type="PANTHER" id="PTHR33332">
    <property type="entry name" value="REVERSE TRANSCRIPTASE DOMAIN-CONTAINING PROTEIN"/>
    <property type="match status" value="1"/>
</dbReference>
<name>A0A819UXX8_9BILA</name>
<dbReference type="Proteomes" id="UP000663868">
    <property type="component" value="Unassembled WGS sequence"/>
</dbReference>
<dbReference type="CDD" id="cd01650">
    <property type="entry name" value="RT_nLTR_like"/>
    <property type="match status" value="1"/>
</dbReference>
<sequence length="803" mass="93869">MKNILYQDRPQMNPSTAIFKTKQKKPYLINVDQLTKHEEKTFKMIFEEWTNTLTLNLLLENWSNYRVKTLSMLHSKDNISILLVNVSSLNRYMAEIFNLIDSTSPPIITINGTHHDEESIKKFTKHFFNYNVFSIKVTNLFGGVLVAVHKSIHTQRTVGSDNIPNLIALEIGVDNNKFQLITWYSPPHETIPFKIFEQILRINEDTITTGDFNAKHNSWSRTIENPKGKTLFNWLPTVQTRSTMDIINKFIPTSTRSNATIDLIIVPSHMSSNSFSVLPPIGNDHHPVIWYSTIKISTAHQRYPMKRTHWKLFEVFLTFTGSYWNKLAEDMTHSADFFTLYERFLWLCLARFTNVTFKKTFKPSLPQHVTTTIDKTRPISLLACFSKLFEKCFLIHFRKWIDDFAILPPEQTGFRPKHNMSVRLVSMIDQIGQSLSMNTAAAALFVDFSSAFNQLWFNGLWLKLNKLNCPLYIIAWLKHYLCGRKAYIDIKSTISSTFELSKGVPQGSCIDPVLFIVYHHDLLESLSTIHWKHLFADDLAVSIAPSAALSPKKIIKPLKKQLVQILKRLIKYSTQWKQPINYDKTYWTLFNRQGNPKIPTIKCKGHKIEHLNQIKYLGTILDAKLSFTVHLDYIKSKIRLNTNVFKRLATSRMMSERVNYCLYNAFIRPHLLSILNIYPLLAKDKKKQLEGSHRQMFRIIHNWYDARNIEIEHLPKYRTTEELSRIHWNKLSCTILETNPSVIEDFVQHKLSIIFLNEYLTNPSLIEQRREILERGRIPKNTTNRIKQKRQSLFDHVLCFTQN</sequence>
<dbReference type="EMBL" id="CAJOBB010004421">
    <property type="protein sequence ID" value="CAF4088361.1"/>
    <property type="molecule type" value="Genomic_DNA"/>
</dbReference>
<evidence type="ECO:0000313" key="3">
    <source>
        <dbReference type="EMBL" id="CAF4088361.1"/>
    </source>
</evidence>
<organism evidence="3 4">
    <name type="scientific">Adineta steineri</name>
    <dbReference type="NCBI Taxonomy" id="433720"/>
    <lineage>
        <taxon>Eukaryota</taxon>
        <taxon>Metazoa</taxon>
        <taxon>Spiralia</taxon>
        <taxon>Gnathifera</taxon>
        <taxon>Rotifera</taxon>
        <taxon>Eurotatoria</taxon>
        <taxon>Bdelloidea</taxon>
        <taxon>Adinetida</taxon>
        <taxon>Adinetidae</taxon>
        <taxon>Adineta</taxon>
    </lineage>
</organism>
<evidence type="ECO:0000313" key="4">
    <source>
        <dbReference type="Proteomes" id="UP000663868"/>
    </source>
</evidence>
<dbReference type="EMBL" id="CAJNOE010001898">
    <property type="protein sequence ID" value="CAF1457121.1"/>
    <property type="molecule type" value="Genomic_DNA"/>
</dbReference>
<dbReference type="Pfam" id="PF14529">
    <property type="entry name" value="Exo_endo_phos_2"/>
    <property type="match status" value="1"/>
</dbReference>
<dbReference type="PROSITE" id="PS50878">
    <property type="entry name" value="RT_POL"/>
    <property type="match status" value="1"/>
</dbReference>
<dbReference type="Proteomes" id="UP000663860">
    <property type="component" value="Unassembled WGS sequence"/>
</dbReference>
<reference evidence="3" key="1">
    <citation type="submission" date="2021-02" db="EMBL/GenBank/DDBJ databases">
        <authorList>
            <person name="Nowell W R."/>
        </authorList>
    </citation>
    <scope>NUCLEOTIDE SEQUENCE</scope>
</reference>
<dbReference type="InterPro" id="IPR036691">
    <property type="entry name" value="Endo/exonu/phosph_ase_sf"/>
</dbReference>
<accession>A0A819UXX8</accession>
<protein>
    <recommendedName>
        <fullName evidence="1">Reverse transcriptase domain-containing protein</fullName>
    </recommendedName>
</protein>
<comment type="caution">
    <text evidence="3">The sequence shown here is derived from an EMBL/GenBank/DDBJ whole genome shotgun (WGS) entry which is preliminary data.</text>
</comment>
<feature type="domain" description="Reverse transcriptase" evidence="1">
    <location>
        <begin position="350"/>
        <end position="621"/>
    </location>
</feature>
<evidence type="ECO:0000259" key="1">
    <source>
        <dbReference type="PROSITE" id="PS50878"/>
    </source>
</evidence>
<dbReference type="AlphaFoldDB" id="A0A819UXX8"/>